<feature type="transmembrane region" description="Helical" evidence="8">
    <location>
        <begin position="252"/>
        <end position="274"/>
    </location>
</feature>
<sequence length="419" mass="46557">MPWFTAFRGNFGNAYYGEYRTSVTADISFAATAYTCVLISIAAIVAAAGIRGRERWYTLVRLTYSLAVGSIILVSIFGYCWQIGEVGVHSPYIYRSKGQISGRLGVHVGLQTVNLTLVGTFTTDGNRFKYNEKITLGNIIQESPQLWTALDRGLPQPLLSMIDHFDTDEGGLRYGRSCFMAGYFANILLWTAFAFWVTGNILLCSVVWYGAACFTLAGVCMILAAGVYDFLCPQRALRMPCSDGPIELRFGWCFWATLVFGILTTVVGLVLFTLEHKVPKKLAEFLLLDTALEDDEYKQLSNANPLDSVVREDFVRRESYAFEISKPKLNPVFAENALNSKPDTDSPRTWAFSNILEEDPASEPGIIHSNGVSNESPACDSSSGSERDIGRLTEIYVNIDIDKRFVSANLSKTRRASVW</sequence>
<evidence type="ECO:0000256" key="1">
    <source>
        <dbReference type="ARBA" id="ARBA00004141"/>
    </source>
</evidence>
<keyword evidence="5 8" id="KW-0472">Membrane</keyword>
<keyword evidence="6" id="KW-0325">Glycoprotein</keyword>
<feature type="transmembrane region" description="Helical" evidence="8">
    <location>
        <begin position="27"/>
        <end position="50"/>
    </location>
</feature>
<keyword evidence="4 8" id="KW-1133">Transmembrane helix</keyword>
<dbReference type="Pfam" id="PF10204">
    <property type="entry name" value="DuoxA"/>
    <property type="match status" value="1"/>
</dbReference>
<evidence type="ECO:0000256" key="4">
    <source>
        <dbReference type="ARBA" id="ARBA00022989"/>
    </source>
</evidence>
<dbReference type="GO" id="GO:0015031">
    <property type="term" value="P:protein transport"/>
    <property type="evidence" value="ECO:0007669"/>
    <property type="project" value="InterPro"/>
</dbReference>
<evidence type="ECO:0008006" key="11">
    <source>
        <dbReference type="Google" id="ProtNLM"/>
    </source>
</evidence>
<evidence type="ECO:0000256" key="5">
    <source>
        <dbReference type="ARBA" id="ARBA00023136"/>
    </source>
</evidence>
<feature type="transmembrane region" description="Helical" evidence="8">
    <location>
        <begin position="183"/>
        <end position="202"/>
    </location>
</feature>
<dbReference type="PANTHER" id="PTHR31158:SF1">
    <property type="entry name" value="DOXA1 FACTOR-RELATED"/>
    <property type="match status" value="1"/>
</dbReference>
<accession>A0A9D3YIA0</accession>
<organism evidence="9 10">
    <name type="scientific">Dreissena polymorpha</name>
    <name type="common">Zebra mussel</name>
    <name type="synonym">Mytilus polymorpha</name>
    <dbReference type="NCBI Taxonomy" id="45954"/>
    <lineage>
        <taxon>Eukaryota</taxon>
        <taxon>Metazoa</taxon>
        <taxon>Spiralia</taxon>
        <taxon>Lophotrochozoa</taxon>
        <taxon>Mollusca</taxon>
        <taxon>Bivalvia</taxon>
        <taxon>Autobranchia</taxon>
        <taxon>Heteroconchia</taxon>
        <taxon>Euheterodonta</taxon>
        <taxon>Imparidentia</taxon>
        <taxon>Neoheterodontei</taxon>
        <taxon>Myida</taxon>
        <taxon>Dreissenoidea</taxon>
        <taxon>Dreissenidae</taxon>
        <taxon>Dreissena</taxon>
    </lineage>
</organism>
<dbReference type="AlphaFoldDB" id="A0A9D3YIA0"/>
<keyword evidence="10" id="KW-1185">Reference proteome</keyword>
<feature type="transmembrane region" description="Helical" evidence="8">
    <location>
        <begin position="104"/>
        <end position="123"/>
    </location>
</feature>
<evidence type="ECO:0000313" key="9">
    <source>
        <dbReference type="EMBL" id="KAH3701159.1"/>
    </source>
</evidence>
<evidence type="ECO:0000256" key="2">
    <source>
        <dbReference type="ARBA" id="ARBA00009816"/>
    </source>
</evidence>
<comment type="caution">
    <text evidence="9">The sequence shown here is derived from an EMBL/GenBank/DDBJ whole genome shotgun (WGS) entry which is preliminary data.</text>
</comment>
<evidence type="ECO:0000256" key="7">
    <source>
        <dbReference type="SAM" id="MobiDB-lite"/>
    </source>
</evidence>
<feature type="region of interest" description="Disordered" evidence="7">
    <location>
        <begin position="363"/>
        <end position="386"/>
    </location>
</feature>
<dbReference type="EMBL" id="JAIWYP010000015">
    <property type="protein sequence ID" value="KAH3701159.1"/>
    <property type="molecule type" value="Genomic_DNA"/>
</dbReference>
<keyword evidence="3 8" id="KW-0812">Transmembrane</keyword>
<evidence type="ECO:0000256" key="8">
    <source>
        <dbReference type="SAM" id="Phobius"/>
    </source>
</evidence>
<comment type="similarity">
    <text evidence="2">Belongs to the DUOXA family.</text>
</comment>
<dbReference type="GO" id="GO:0005789">
    <property type="term" value="C:endoplasmic reticulum membrane"/>
    <property type="evidence" value="ECO:0007669"/>
    <property type="project" value="InterPro"/>
</dbReference>
<dbReference type="Proteomes" id="UP000828390">
    <property type="component" value="Unassembled WGS sequence"/>
</dbReference>
<proteinExistence type="inferred from homology"/>
<feature type="compositionally biased region" description="Polar residues" evidence="7">
    <location>
        <begin position="370"/>
        <end position="384"/>
    </location>
</feature>
<feature type="transmembrane region" description="Helical" evidence="8">
    <location>
        <begin position="62"/>
        <end position="84"/>
    </location>
</feature>
<name>A0A9D3YIA0_DREPO</name>
<feature type="transmembrane region" description="Helical" evidence="8">
    <location>
        <begin position="208"/>
        <end position="231"/>
    </location>
</feature>
<evidence type="ECO:0000256" key="6">
    <source>
        <dbReference type="ARBA" id="ARBA00023180"/>
    </source>
</evidence>
<evidence type="ECO:0000313" key="10">
    <source>
        <dbReference type="Proteomes" id="UP000828390"/>
    </source>
</evidence>
<reference evidence="9" key="2">
    <citation type="submission" date="2020-11" db="EMBL/GenBank/DDBJ databases">
        <authorList>
            <person name="McCartney M.A."/>
            <person name="Auch B."/>
            <person name="Kono T."/>
            <person name="Mallez S."/>
            <person name="Becker A."/>
            <person name="Gohl D.M."/>
            <person name="Silverstein K.A.T."/>
            <person name="Koren S."/>
            <person name="Bechman K.B."/>
            <person name="Herman A."/>
            <person name="Abrahante J.E."/>
            <person name="Garbe J."/>
        </authorList>
    </citation>
    <scope>NUCLEOTIDE SEQUENCE</scope>
    <source>
        <strain evidence="9">Duluth1</strain>
        <tissue evidence="9">Whole animal</tissue>
    </source>
</reference>
<dbReference type="InterPro" id="IPR018469">
    <property type="entry name" value="Dual_oxidase_maturation_fac"/>
</dbReference>
<comment type="subcellular location">
    <subcellularLocation>
        <location evidence="1">Membrane</location>
        <topology evidence="1">Multi-pass membrane protein</topology>
    </subcellularLocation>
</comment>
<gene>
    <name evidence="9" type="ORF">DPMN_076142</name>
</gene>
<protein>
    <recommendedName>
        <fullName evidence="11">Dual oxidase maturation factor 1</fullName>
    </recommendedName>
</protein>
<dbReference type="PANTHER" id="PTHR31158">
    <property type="entry name" value="DUAL OXIDASE 2"/>
    <property type="match status" value="1"/>
</dbReference>
<reference evidence="9" key="1">
    <citation type="journal article" date="2019" name="bioRxiv">
        <title>The Genome of the Zebra Mussel, Dreissena polymorpha: A Resource for Invasive Species Research.</title>
        <authorList>
            <person name="McCartney M.A."/>
            <person name="Auch B."/>
            <person name="Kono T."/>
            <person name="Mallez S."/>
            <person name="Zhang Y."/>
            <person name="Obille A."/>
            <person name="Becker A."/>
            <person name="Abrahante J.E."/>
            <person name="Garbe J."/>
            <person name="Badalamenti J.P."/>
            <person name="Herman A."/>
            <person name="Mangelson H."/>
            <person name="Liachko I."/>
            <person name="Sullivan S."/>
            <person name="Sone E.D."/>
            <person name="Koren S."/>
            <person name="Silverstein K.A.T."/>
            <person name="Beckman K.B."/>
            <person name="Gohl D.M."/>
        </authorList>
    </citation>
    <scope>NUCLEOTIDE SEQUENCE</scope>
    <source>
        <strain evidence="9">Duluth1</strain>
        <tissue evidence="9">Whole animal</tissue>
    </source>
</reference>
<evidence type="ECO:0000256" key="3">
    <source>
        <dbReference type="ARBA" id="ARBA00022692"/>
    </source>
</evidence>